<feature type="transmembrane region" description="Helical" evidence="4">
    <location>
        <begin position="49"/>
        <end position="65"/>
    </location>
</feature>
<evidence type="ECO:0000256" key="3">
    <source>
        <dbReference type="ARBA" id="ARBA00023125"/>
    </source>
</evidence>
<evidence type="ECO:0000256" key="4">
    <source>
        <dbReference type="SAM" id="Phobius"/>
    </source>
</evidence>
<feature type="transmembrane region" description="Helical" evidence="4">
    <location>
        <begin position="206"/>
        <end position="224"/>
    </location>
</feature>
<gene>
    <name evidence="6" type="ORF">Ataiwa_19740</name>
</gene>
<dbReference type="InterPro" id="IPR000432">
    <property type="entry name" value="DNA_mismatch_repair_MutS_C"/>
</dbReference>
<keyword evidence="7" id="KW-1185">Reference proteome</keyword>
<organism evidence="6 7">
    <name type="scientific">Algoriphagus taiwanensis</name>
    <dbReference type="NCBI Taxonomy" id="1445656"/>
    <lineage>
        <taxon>Bacteria</taxon>
        <taxon>Pseudomonadati</taxon>
        <taxon>Bacteroidota</taxon>
        <taxon>Cytophagia</taxon>
        <taxon>Cytophagales</taxon>
        <taxon>Cyclobacteriaceae</taxon>
        <taxon>Algoriphagus</taxon>
    </lineage>
</organism>
<evidence type="ECO:0000313" key="7">
    <source>
        <dbReference type="Proteomes" id="UP001307705"/>
    </source>
</evidence>
<keyword evidence="4" id="KW-1133">Transmembrane helix</keyword>
<comment type="caution">
    <text evidence="6">The sequence shown here is derived from an EMBL/GenBank/DDBJ whole genome shotgun (WGS) entry which is preliminary data.</text>
</comment>
<accession>A0ABQ6Q1E3</accession>
<keyword evidence="4" id="KW-0812">Transmembrane</keyword>
<evidence type="ECO:0000256" key="2">
    <source>
        <dbReference type="ARBA" id="ARBA00022840"/>
    </source>
</evidence>
<dbReference type="Gene3D" id="3.40.50.300">
    <property type="entry name" value="P-loop containing nucleotide triphosphate hydrolases"/>
    <property type="match status" value="1"/>
</dbReference>
<evidence type="ECO:0000313" key="6">
    <source>
        <dbReference type="EMBL" id="GMQ33702.1"/>
    </source>
</evidence>
<protein>
    <submittedName>
        <fullName evidence="6">MutS family DNA mismatch repair protein</fullName>
    </submittedName>
</protein>
<dbReference type="Pfam" id="PF00488">
    <property type="entry name" value="MutS_V"/>
    <property type="match status" value="1"/>
</dbReference>
<dbReference type="PANTHER" id="PTHR11361:SF99">
    <property type="entry name" value="DNA MISMATCH REPAIR PROTEIN"/>
    <property type="match status" value="1"/>
</dbReference>
<dbReference type="RefSeq" id="WP_338228516.1">
    <property type="nucleotide sequence ID" value="NZ_BTPE01000006.1"/>
</dbReference>
<keyword evidence="3" id="KW-0238">DNA-binding</keyword>
<evidence type="ECO:0000256" key="1">
    <source>
        <dbReference type="ARBA" id="ARBA00022741"/>
    </source>
</evidence>
<keyword evidence="2" id="KW-0067">ATP-binding</keyword>
<dbReference type="Proteomes" id="UP001307705">
    <property type="component" value="Unassembled WGS sequence"/>
</dbReference>
<dbReference type="EMBL" id="BTPE01000006">
    <property type="protein sequence ID" value="GMQ33702.1"/>
    <property type="molecule type" value="Genomic_DNA"/>
</dbReference>
<sequence length="587" mass="65646">MGKFDFDPQQLEDKLKSTKKTESLLSLGRLVVFFAFLGAGVLSLSDSEIWLIPALGLGILFLFLIRKFNHIQDQQKIYLALGQMAGRKAQRLDRNLNGLDTGLEFADKNHPFSGDLDLFGEHSLFQLVNHTFSPAGKEKLAQLMKEALNPDASQERSLAVKALSERSDFLRAMEASGLAFSEDVPLSDTWKKWLGRVEKRSTINQILALAGPLGGLALLGATIWGNLPQGYLGLWVILGTIALSRVFDPLKQAADALPVSSVLKSFGVRAHCIEQENFRNSLLEEEKRKLFGGEESITLQLSQLDRLALWVQNRMNLLYLPINLLFWTDFLLYDRLLSWKSKAGPSLSTLPEHLADWEVWVSLGAFELEMEGDGKITWSVDSLLDAEEISHPLILPSKAIANSLKFDADHRLVILTGANMSGKTTFMRTLGINWVLAKLGLSPFARSLTLGNFQLYTSMRNTDNLGESVSSFYAELFRIKNLIDRLDSGEKILFLLDEILKGTNTQDRISGSQALVDQILRTQGFGIISTHDIELSELAESKTGVKNYSFHSEIQDQEIKFDYLLKSGACPSFNAHKLMELMGIRFR</sequence>
<evidence type="ECO:0000259" key="5">
    <source>
        <dbReference type="SMART" id="SM00534"/>
    </source>
</evidence>
<dbReference type="InterPro" id="IPR045076">
    <property type="entry name" value="MutS"/>
</dbReference>
<feature type="transmembrane region" description="Helical" evidence="4">
    <location>
        <begin position="24"/>
        <end position="43"/>
    </location>
</feature>
<feature type="domain" description="DNA mismatch repair proteins mutS family" evidence="5">
    <location>
        <begin position="410"/>
        <end position="583"/>
    </location>
</feature>
<dbReference type="SMART" id="SM00534">
    <property type="entry name" value="MUTSac"/>
    <property type="match status" value="1"/>
</dbReference>
<dbReference type="SUPFAM" id="SSF52540">
    <property type="entry name" value="P-loop containing nucleoside triphosphate hydrolases"/>
    <property type="match status" value="1"/>
</dbReference>
<dbReference type="InterPro" id="IPR027417">
    <property type="entry name" value="P-loop_NTPase"/>
</dbReference>
<keyword evidence="4" id="KW-0472">Membrane</keyword>
<keyword evidence="1" id="KW-0547">Nucleotide-binding</keyword>
<name>A0ABQ6Q1E3_9BACT</name>
<reference evidence="6 7" key="1">
    <citation type="submission" date="2023-08" db="EMBL/GenBank/DDBJ databases">
        <title>Draft genome sequence of Algoriphagus taiwanensis.</title>
        <authorList>
            <person name="Takatani N."/>
            <person name="Hosokawa M."/>
            <person name="Sawabe T."/>
        </authorList>
    </citation>
    <scope>NUCLEOTIDE SEQUENCE [LARGE SCALE GENOMIC DNA]</scope>
    <source>
        <strain evidence="6 7">JCM 19755</strain>
    </source>
</reference>
<dbReference type="PANTHER" id="PTHR11361">
    <property type="entry name" value="DNA MISMATCH REPAIR PROTEIN MUTS FAMILY MEMBER"/>
    <property type="match status" value="1"/>
</dbReference>
<proteinExistence type="predicted"/>